<name>A0A0A5FWZ5_9BACI</name>
<feature type="transmembrane region" description="Helical" evidence="12">
    <location>
        <begin position="167"/>
        <end position="192"/>
    </location>
</feature>
<evidence type="ECO:0000256" key="1">
    <source>
        <dbReference type="ARBA" id="ARBA00001947"/>
    </source>
</evidence>
<accession>A0A0A5FWZ5</accession>
<sequence length="289" mass="34055">MISLKAVNHFHIHPMFWFLIGVGVLTGSLIQLLIIFSIVLFHELGHYGMARYFNWRIRSVMIWPFGGVLETDEYHTRPIKEEVLVILAGPFQHIWIWLFILFAESTELLSTGVIELLTLYNLLIFCFNILPIWPLDGGKLVFLFLSVYLPFVKAQATFLTLSIVSLFVAFGAALMFFPFSMSTILLACFLMWENRIEWKQKRYAFLRYLMKRQQESQEHVKKIRAIHVGEDMPIMDIFRQFKRGTHHQICVTLHNQKRALIDEGECLYYFFTLKQTRAKAKEMVEWFAT</sequence>
<keyword evidence="6" id="KW-0479">Metal-binding</keyword>
<keyword evidence="11 12" id="KW-0472">Membrane</keyword>
<protein>
    <submittedName>
        <fullName evidence="14">Stage IV sporulation protein FB</fullName>
    </submittedName>
</protein>
<evidence type="ECO:0000313" key="15">
    <source>
        <dbReference type="Proteomes" id="UP000030403"/>
    </source>
</evidence>
<evidence type="ECO:0000259" key="13">
    <source>
        <dbReference type="Pfam" id="PF02163"/>
    </source>
</evidence>
<feature type="domain" description="Peptidase M50" evidence="13">
    <location>
        <begin position="32"/>
        <end position="102"/>
    </location>
</feature>
<evidence type="ECO:0000256" key="4">
    <source>
        <dbReference type="ARBA" id="ARBA00022670"/>
    </source>
</evidence>
<comment type="similarity">
    <text evidence="3">Belongs to the peptidase M50B family.</text>
</comment>
<organism evidence="14 15">
    <name type="scientific">Pontibacillus marinus BH030004 = DSM 16465</name>
    <dbReference type="NCBI Taxonomy" id="1385511"/>
    <lineage>
        <taxon>Bacteria</taxon>
        <taxon>Bacillati</taxon>
        <taxon>Bacillota</taxon>
        <taxon>Bacilli</taxon>
        <taxon>Bacillales</taxon>
        <taxon>Bacillaceae</taxon>
        <taxon>Pontibacillus</taxon>
    </lineage>
</organism>
<evidence type="ECO:0000256" key="2">
    <source>
        <dbReference type="ARBA" id="ARBA00004141"/>
    </source>
</evidence>
<dbReference type="CDD" id="cd06161">
    <property type="entry name" value="S2P-M50_SpoIVFB"/>
    <property type="match status" value="1"/>
</dbReference>
<feature type="domain" description="Peptidase M50" evidence="13">
    <location>
        <begin position="111"/>
        <end position="167"/>
    </location>
</feature>
<dbReference type="Pfam" id="PF02163">
    <property type="entry name" value="Peptidase_M50"/>
    <property type="match status" value="2"/>
</dbReference>
<comment type="cofactor">
    <cofactor evidence="1">
        <name>Zn(2+)</name>
        <dbReference type="ChEBI" id="CHEBI:29105"/>
    </cofactor>
</comment>
<dbReference type="Proteomes" id="UP000030403">
    <property type="component" value="Unassembled WGS sequence"/>
</dbReference>
<keyword evidence="4" id="KW-0645">Protease</keyword>
<evidence type="ECO:0000256" key="11">
    <source>
        <dbReference type="ARBA" id="ARBA00023136"/>
    </source>
</evidence>
<evidence type="ECO:0000256" key="7">
    <source>
        <dbReference type="ARBA" id="ARBA00022801"/>
    </source>
</evidence>
<reference evidence="14 15" key="1">
    <citation type="submission" date="2013-08" db="EMBL/GenBank/DDBJ databases">
        <authorList>
            <person name="Huang J."/>
            <person name="Wang G."/>
        </authorList>
    </citation>
    <scope>NUCLEOTIDE SEQUENCE [LARGE SCALE GENOMIC DNA]</scope>
    <source>
        <strain evidence="14 15">BH030004</strain>
    </source>
</reference>
<feature type="transmembrane region" description="Helical" evidence="12">
    <location>
        <begin position="15"/>
        <end position="41"/>
    </location>
</feature>
<keyword evidence="8" id="KW-0862">Zinc</keyword>
<keyword evidence="7" id="KW-0378">Hydrolase</keyword>
<feature type="transmembrane region" description="Helical" evidence="12">
    <location>
        <begin position="109"/>
        <end position="133"/>
    </location>
</feature>
<dbReference type="GO" id="GO:0046872">
    <property type="term" value="F:metal ion binding"/>
    <property type="evidence" value="ECO:0007669"/>
    <property type="project" value="UniProtKB-KW"/>
</dbReference>
<dbReference type="InterPro" id="IPR008915">
    <property type="entry name" value="Peptidase_M50"/>
</dbReference>
<comment type="caution">
    <text evidence="14">The sequence shown here is derived from an EMBL/GenBank/DDBJ whole genome shotgun (WGS) entry which is preliminary data.</text>
</comment>
<evidence type="ECO:0000256" key="8">
    <source>
        <dbReference type="ARBA" id="ARBA00022833"/>
    </source>
</evidence>
<keyword evidence="9 12" id="KW-1133">Transmembrane helix</keyword>
<proteinExistence type="inferred from homology"/>
<dbReference type="EMBL" id="AVPF01000130">
    <property type="protein sequence ID" value="KGX83240.1"/>
    <property type="molecule type" value="Genomic_DNA"/>
</dbReference>
<dbReference type="STRING" id="1385511.GCA_000425225_02372"/>
<evidence type="ECO:0000256" key="9">
    <source>
        <dbReference type="ARBA" id="ARBA00022989"/>
    </source>
</evidence>
<evidence type="ECO:0000256" key="5">
    <source>
        <dbReference type="ARBA" id="ARBA00022692"/>
    </source>
</evidence>
<keyword evidence="5 12" id="KW-0812">Transmembrane</keyword>
<evidence type="ECO:0000256" key="3">
    <source>
        <dbReference type="ARBA" id="ARBA00007931"/>
    </source>
</evidence>
<dbReference type="AlphaFoldDB" id="A0A0A5FWZ5"/>
<evidence type="ECO:0000256" key="12">
    <source>
        <dbReference type="SAM" id="Phobius"/>
    </source>
</evidence>
<evidence type="ECO:0000256" key="10">
    <source>
        <dbReference type="ARBA" id="ARBA00023049"/>
    </source>
</evidence>
<dbReference type="eggNOG" id="COG1994">
    <property type="taxonomic scope" value="Bacteria"/>
</dbReference>
<dbReference type="PANTHER" id="PTHR39188:SF3">
    <property type="entry name" value="STAGE IV SPORULATION PROTEIN FB"/>
    <property type="match status" value="1"/>
</dbReference>
<comment type="subcellular location">
    <subcellularLocation>
        <location evidence="2">Membrane</location>
        <topology evidence="2">Multi-pass membrane protein</topology>
    </subcellularLocation>
</comment>
<dbReference type="RefSeq" id="WP_051255278.1">
    <property type="nucleotide sequence ID" value="NZ_AVPF01000130.1"/>
</dbReference>
<dbReference type="GO" id="GO:0016020">
    <property type="term" value="C:membrane"/>
    <property type="evidence" value="ECO:0007669"/>
    <property type="project" value="UniProtKB-SubCell"/>
</dbReference>
<feature type="transmembrane region" description="Helical" evidence="12">
    <location>
        <begin position="83"/>
        <end position="103"/>
    </location>
</feature>
<gene>
    <name evidence="14" type="ORF">N783_05200</name>
</gene>
<dbReference type="GO" id="GO:0008237">
    <property type="term" value="F:metallopeptidase activity"/>
    <property type="evidence" value="ECO:0007669"/>
    <property type="project" value="UniProtKB-KW"/>
</dbReference>
<dbReference type="OrthoDB" id="166377at2"/>
<feature type="transmembrane region" description="Helical" evidence="12">
    <location>
        <begin position="140"/>
        <end position="161"/>
    </location>
</feature>
<dbReference type="PANTHER" id="PTHR39188">
    <property type="entry name" value="MEMBRANE-ASSOCIATED ZINC METALLOPROTEASE M50B"/>
    <property type="match status" value="1"/>
</dbReference>
<keyword evidence="10" id="KW-0482">Metalloprotease</keyword>
<keyword evidence="15" id="KW-1185">Reference proteome</keyword>
<evidence type="ECO:0000256" key="6">
    <source>
        <dbReference type="ARBA" id="ARBA00022723"/>
    </source>
</evidence>
<evidence type="ECO:0000313" key="14">
    <source>
        <dbReference type="EMBL" id="KGX83240.1"/>
    </source>
</evidence>
<dbReference type="GO" id="GO:0006508">
    <property type="term" value="P:proteolysis"/>
    <property type="evidence" value="ECO:0007669"/>
    <property type="project" value="UniProtKB-KW"/>
</dbReference>